<gene>
    <name evidence="3" type="ORF">HPB51_024345</name>
</gene>
<name>A0A9J6EEC8_RHIMP</name>
<reference evidence="3" key="2">
    <citation type="submission" date="2021-09" db="EMBL/GenBank/DDBJ databases">
        <authorList>
            <person name="Jia N."/>
            <person name="Wang J."/>
            <person name="Shi W."/>
            <person name="Du L."/>
            <person name="Sun Y."/>
            <person name="Zhan W."/>
            <person name="Jiang J."/>
            <person name="Wang Q."/>
            <person name="Zhang B."/>
            <person name="Ji P."/>
            <person name="Sakyi L.B."/>
            <person name="Cui X."/>
            <person name="Yuan T."/>
            <person name="Jiang B."/>
            <person name="Yang W."/>
            <person name="Lam T.T.-Y."/>
            <person name="Chang Q."/>
            <person name="Ding S."/>
            <person name="Wang X."/>
            <person name="Zhu J."/>
            <person name="Ruan X."/>
            <person name="Zhao L."/>
            <person name="Wei J."/>
            <person name="Que T."/>
            <person name="Du C."/>
            <person name="Cheng J."/>
            <person name="Dai P."/>
            <person name="Han X."/>
            <person name="Huang E."/>
            <person name="Gao Y."/>
            <person name="Liu J."/>
            <person name="Shao H."/>
            <person name="Ye R."/>
            <person name="Li L."/>
            <person name="Wei W."/>
            <person name="Wang X."/>
            <person name="Wang C."/>
            <person name="Huo Q."/>
            <person name="Li W."/>
            <person name="Guo W."/>
            <person name="Chen H."/>
            <person name="Chen S."/>
            <person name="Zhou L."/>
            <person name="Zhou L."/>
            <person name="Ni X."/>
            <person name="Tian J."/>
            <person name="Zhou Y."/>
            <person name="Sheng Y."/>
            <person name="Liu T."/>
            <person name="Pan Y."/>
            <person name="Xia L."/>
            <person name="Li J."/>
            <person name="Zhao F."/>
            <person name="Cao W."/>
        </authorList>
    </citation>
    <scope>NUCLEOTIDE SEQUENCE</scope>
    <source>
        <strain evidence="3">Rmic-2018</strain>
        <tissue evidence="3">Larvae</tissue>
    </source>
</reference>
<dbReference type="PANTHER" id="PTHR12247:SF131">
    <property type="entry name" value="LD05287P"/>
    <property type="match status" value="1"/>
</dbReference>
<dbReference type="VEuPathDB" id="VectorBase:LOC119164923"/>
<dbReference type="SUPFAM" id="SSF47769">
    <property type="entry name" value="SAM/Pointed domain"/>
    <property type="match status" value="1"/>
</dbReference>
<dbReference type="GO" id="GO:0042393">
    <property type="term" value="F:histone binding"/>
    <property type="evidence" value="ECO:0007669"/>
    <property type="project" value="TreeGrafter"/>
</dbReference>
<dbReference type="AlphaFoldDB" id="A0A9J6EEC8"/>
<sequence>MQSRDQAPSPPVLGRSSLSSTAVHAPHLTAVTRRQLRLSGVTHASPRRSATSTAPSAAAAKPTTLSTPPPPPLLAPCVAYARENRASTVICVCGGHQLNTASQRNHDRSCSIPTTNPDNQAANASSQTASEAAASDDALMREEGDELAALSACPPSQSPCADERAIADGARTRTSVREIASQISPPGPSTLAQAPTENAAEEWTVEDVVRYVKGITGCSLLAEKFRKERIDGEALLLLGIKHLIVHMGLRVGPAVNILRATRELHMRQRPN</sequence>
<proteinExistence type="predicted"/>
<feature type="domain" description="SAM" evidence="2">
    <location>
        <begin position="203"/>
        <end position="249"/>
    </location>
</feature>
<reference evidence="3" key="1">
    <citation type="journal article" date="2020" name="Cell">
        <title>Large-Scale Comparative Analyses of Tick Genomes Elucidate Their Genetic Diversity and Vector Capacities.</title>
        <authorList>
            <consortium name="Tick Genome and Microbiome Consortium (TIGMIC)"/>
            <person name="Jia N."/>
            <person name="Wang J."/>
            <person name="Shi W."/>
            <person name="Du L."/>
            <person name="Sun Y."/>
            <person name="Zhan W."/>
            <person name="Jiang J.F."/>
            <person name="Wang Q."/>
            <person name="Zhang B."/>
            <person name="Ji P."/>
            <person name="Bell-Sakyi L."/>
            <person name="Cui X.M."/>
            <person name="Yuan T.T."/>
            <person name="Jiang B.G."/>
            <person name="Yang W.F."/>
            <person name="Lam T.T."/>
            <person name="Chang Q.C."/>
            <person name="Ding S.J."/>
            <person name="Wang X.J."/>
            <person name="Zhu J.G."/>
            <person name="Ruan X.D."/>
            <person name="Zhao L."/>
            <person name="Wei J.T."/>
            <person name="Ye R.Z."/>
            <person name="Que T.C."/>
            <person name="Du C.H."/>
            <person name="Zhou Y.H."/>
            <person name="Cheng J.X."/>
            <person name="Dai P.F."/>
            <person name="Guo W.B."/>
            <person name="Han X.H."/>
            <person name="Huang E.J."/>
            <person name="Li L.F."/>
            <person name="Wei W."/>
            <person name="Gao Y.C."/>
            <person name="Liu J.Z."/>
            <person name="Shao H.Z."/>
            <person name="Wang X."/>
            <person name="Wang C.C."/>
            <person name="Yang T.C."/>
            <person name="Huo Q.B."/>
            <person name="Li W."/>
            <person name="Chen H.Y."/>
            <person name="Chen S.E."/>
            <person name="Zhou L.G."/>
            <person name="Ni X.B."/>
            <person name="Tian J.H."/>
            <person name="Sheng Y."/>
            <person name="Liu T."/>
            <person name="Pan Y.S."/>
            <person name="Xia L.Y."/>
            <person name="Li J."/>
            <person name="Zhao F."/>
            <person name="Cao W.C."/>
        </authorList>
    </citation>
    <scope>NUCLEOTIDE SEQUENCE</scope>
    <source>
        <strain evidence="3">Rmic-2018</strain>
    </source>
</reference>
<protein>
    <recommendedName>
        <fullName evidence="2">SAM domain-containing protein</fullName>
    </recommendedName>
</protein>
<dbReference type="InterPro" id="IPR013761">
    <property type="entry name" value="SAM/pointed_sf"/>
</dbReference>
<dbReference type="EMBL" id="JABSTU010000005">
    <property type="protein sequence ID" value="KAH8032368.1"/>
    <property type="molecule type" value="Genomic_DNA"/>
</dbReference>
<dbReference type="Proteomes" id="UP000821866">
    <property type="component" value="Chromosome 3"/>
</dbReference>
<feature type="region of interest" description="Disordered" evidence="1">
    <location>
        <begin position="101"/>
        <end position="138"/>
    </location>
</feature>
<dbReference type="PANTHER" id="PTHR12247">
    <property type="entry name" value="POLYCOMB GROUP PROTEIN"/>
    <property type="match status" value="1"/>
</dbReference>
<dbReference type="Pfam" id="PF00536">
    <property type="entry name" value="SAM_1"/>
    <property type="match status" value="1"/>
</dbReference>
<feature type="compositionally biased region" description="Low complexity" evidence="1">
    <location>
        <begin position="47"/>
        <end position="66"/>
    </location>
</feature>
<dbReference type="CDD" id="cd09509">
    <property type="entry name" value="SAM_Polycomb"/>
    <property type="match status" value="1"/>
</dbReference>
<dbReference type="PROSITE" id="PS50105">
    <property type="entry name" value="SAM_DOMAIN"/>
    <property type="match status" value="1"/>
</dbReference>
<feature type="region of interest" description="Disordered" evidence="1">
    <location>
        <begin position="1"/>
        <end position="71"/>
    </location>
</feature>
<organism evidence="3 4">
    <name type="scientific">Rhipicephalus microplus</name>
    <name type="common">Cattle tick</name>
    <name type="synonym">Boophilus microplus</name>
    <dbReference type="NCBI Taxonomy" id="6941"/>
    <lineage>
        <taxon>Eukaryota</taxon>
        <taxon>Metazoa</taxon>
        <taxon>Ecdysozoa</taxon>
        <taxon>Arthropoda</taxon>
        <taxon>Chelicerata</taxon>
        <taxon>Arachnida</taxon>
        <taxon>Acari</taxon>
        <taxon>Parasitiformes</taxon>
        <taxon>Ixodida</taxon>
        <taxon>Ixodoidea</taxon>
        <taxon>Ixodidae</taxon>
        <taxon>Rhipicephalinae</taxon>
        <taxon>Rhipicephalus</taxon>
        <taxon>Boophilus</taxon>
    </lineage>
</organism>
<feature type="compositionally biased region" description="Low complexity" evidence="1">
    <location>
        <begin position="119"/>
        <end position="137"/>
    </location>
</feature>
<keyword evidence="4" id="KW-1185">Reference proteome</keyword>
<dbReference type="InterPro" id="IPR001660">
    <property type="entry name" value="SAM"/>
</dbReference>
<dbReference type="Gene3D" id="1.10.150.50">
    <property type="entry name" value="Transcription Factor, Ets-1"/>
    <property type="match status" value="1"/>
</dbReference>
<dbReference type="GO" id="GO:0005634">
    <property type="term" value="C:nucleus"/>
    <property type="evidence" value="ECO:0007669"/>
    <property type="project" value="TreeGrafter"/>
</dbReference>
<evidence type="ECO:0000313" key="4">
    <source>
        <dbReference type="Proteomes" id="UP000821866"/>
    </source>
</evidence>
<accession>A0A9J6EEC8</accession>
<evidence type="ECO:0000256" key="1">
    <source>
        <dbReference type="SAM" id="MobiDB-lite"/>
    </source>
</evidence>
<dbReference type="InterPro" id="IPR050548">
    <property type="entry name" value="PcG_chromatin_remod_factors"/>
</dbReference>
<dbReference type="GO" id="GO:0003682">
    <property type="term" value="F:chromatin binding"/>
    <property type="evidence" value="ECO:0007669"/>
    <property type="project" value="TreeGrafter"/>
</dbReference>
<evidence type="ECO:0000259" key="2">
    <source>
        <dbReference type="PROSITE" id="PS50105"/>
    </source>
</evidence>
<evidence type="ECO:0000313" key="3">
    <source>
        <dbReference type="EMBL" id="KAH8032368.1"/>
    </source>
</evidence>
<comment type="caution">
    <text evidence="3">The sequence shown here is derived from an EMBL/GenBank/DDBJ whole genome shotgun (WGS) entry which is preliminary data.</text>
</comment>
<dbReference type="GO" id="GO:0045892">
    <property type="term" value="P:negative regulation of DNA-templated transcription"/>
    <property type="evidence" value="ECO:0007669"/>
    <property type="project" value="TreeGrafter"/>
</dbReference>